<evidence type="ECO:0000313" key="8">
    <source>
        <dbReference type="EMBL" id="KIY60691.1"/>
    </source>
</evidence>
<dbReference type="STRING" id="1314674.A0A0D7ATT0"/>
<protein>
    <recommendedName>
        <fullName evidence="6">Carboxypeptidase</fullName>
        <ecNumber evidence="6">3.4.16.-</ecNumber>
    </recommendedName>
</protein>
<organism evidence="8 9">
    <name type="scientific">Cylindrobasidium torrendii FP15055 ss-10</name>
    <dbReference type="NCBI Taxonomy" id="1314674"/>
    <lineage>
        <taxon>Eukaryota</taxon>
        <taxon>Fungi</taxon>
        <taxon>Dikarya</taxon>
        <taxon>Basidiomycota</taxon>
        <taxon>Agaricomycotina</taxon>
        <taxon>Agaricomycetes</taxon>
        <taxon>Agaricomycetidae</taxon>
        <taxon>Agaricales</taxon>
        <taxon>Marasmiineae</taxon>
        <taxon>Physalacriaceae</taxon>
        <taxon>Cylindrobasidium</taxon>
    </lineage>
</organism>
<evidence type="ECO:0000256" key="4">
    <source>
        <dbReference type="ARBA" id="ARBA00022801"/>
    </source>
</evidence>
<evidence type="ECO:0000256" key="5">
    <source>
        <dbReference type="ARBA" id="ARBA00023180"/>
    </source>
</evidence>
<sequence length="290" mass="31536">MTGTLNRSLASENGNPRREAGALRITENSGVCETTEGVYTASGYVDIADDKSIWFWYFAARNNPETAPLALWFNGGPGSSSMVGLFQELGPCSIKNDSSDVELNPWSWNTNANLLFIDQPVGAGFSYGTTEVGDAQEAAVDMWTFMQMFLGNDTFSDLANRSLAIWTESYGGHYGPAFATHWLDQNDAIANGTVDGIPLNLEILAIGDGFTDPLNQHSGYIEYTISNPYYQLVDNGTIANVSISWTGPGGCRDQIEACYDDGSNEVCSKGQEFCNANVVDPLHGNWDGYY</sequence>
<dbReference type="EMBL" id="KN881353">
    <property type="protein sequence ID" value="KIY60691.1"/>
    <property type="molecule type" value="Genomic_DNA"/>
</dbReference>
<dbReference type="InterPro" id="IPR001563">
    <property type="entry name" value="Peptidase_S10"/>
</dbReference>
<evidence type="ECO:0000256" key="6">
    <source>
        <dbReference type="RuleBase" id="RU361156"/>
    </source>
</evidence>
<dbReference type="GO" id="GO:0000324">
    <property type="term" value="C:fungal-type vacuole"/>
    <property type="evidence" value="ECO:0007669"/>
    <property type="project" value="TreeGrafter"/>
</dbReference>
<keyword evidence="3 6" id="KW-0645">Protease</keyword>
<feature type="region of interest" description="Disordered" evidence="7">
    <location>
        <begin position="1"/>
        <end position="20"/>
    </location>
</feature>
<proteinExistence type="inferred from homology"/>
<dbReference type="EC" id="3.4.16.-" evidence="6"/>
<feature type="non-terminal residue" evidence="8">
    <location>
        <position position="290"/>
    </location>
</feature>
<evidence type="ECO:0000256" key="1">
    <source>
        <dbReference type="ARBA" id="ARBA00009431"/>
    </source>
</evidence>
<dbReference type="Pfam" id="PF00450">
    <property type="entry name" value="Peptidase_S10"/>
    <property type="match status" value="1"/>
</dbReference>
<keyword evidence="2 6" id="KW-0121">Carboxypeptidase</keyword>
<dbReference type="GO" id="GO:0006508">
    <property type="term" value="P:proteolysis"/>
    <property type="evidence" value="ECO:0007669"/>
    <property type="project" value="UniProtKB-KW"/>
</dbReference>
<dbReference type="PANTHER" id="PTHR11802">
    <property type="entry name" value="SERINE PROTEASE FAMILY S10 SERINE CARBOXYPEPTIDASE"/>
    <property type="match status" value="1"/>
</dbReference>
<evidence type="ECO:0000313" key="9">
    <source>
        <dbReference type="Proteomes" id="UP000054007"/>
    </source>
</evidence>
<evidence type="ECO:0000256" key="7">
    <source>
        <dbReference type="SAM" id="MobiDB-lite"/>
    </source>
</evidence>
<dbReference type="Proteomes" id="UP000054007">
    <property type="component" value="Unassembled WGS sequence"/>
</dbReference>
<dbReference type="InterPro" id="IPR029058">
    <property type="entry name" value="AB_hydrolase_fold"/>
</dbReference>
<dbReference type="SUPFAM" id="SSF53474">
    <property type="entry name" value="alpha/beta-Hydrolases"/>
    <property type="match status" value="1"/>
</dbReference>
<dbReference type="PRINTS" id="PR00724">
    <property type="entry name" value="CRBOXYPTASEC"/>
</dbReference>
<evidence type="ECO:0000256" key="2">
    <source>
        <dbReference type="ARBA" id="ARBA00022645"/>
    </source>
</evidence>
<name>A0A0D7ATT0_9AGAR</name>
<keyword evidence="4 6" id="KW-0378">Hydrolase</keyword>
<dbReference type="Gene3D" id="3.40.50.1820">
    <property type="entry name" value="alpha/beta hydrolase"/>
    <property type="match status" value="1"/>
</dbReference>
<dbReference type="OrthoDB" id="443318at2759"/>
<gene>
    <name evidence="8" type="ORF">CYLTODRAFT_363792</name>
</gene>
<dbReference type="PANTHER" id="PTHR11802:SF64">
    <property type="entry name" value="CARBOXYPEPTIDASE"/>
    <property type="match status" value="1"/>
</dbReference>
<keyword evidence="5" id="KW-0325">Glycoprotein</keyword>
<keyword evidence="9" id="KW-1185">Reference proteome</keyword>
<comment type="similarity">
    <text evidence="1 6">Belongs to the peptidase S10 family.</text>
</comment>
<dbReference type="GO" id="GO:0004185">
    <property type="term" value="F:serine-type carboxypeptidase activity"/>
    <property type="evidence" value="ECO:0007669"/>
    <property type="project" value="UniProtKB-UniRule"/>
</dbReference>
<dbReference type="PROSITE" id="PS00131">
    <property type="entry name" value="CARBOXYPEPT_SER_SER"/>
    <property type="match status" value="1"/>
</dbReference>
<dbReference type="InterPro" id="IPR018202">
    <property type="entry name" value="Ser_caboxypep_ser_AS"/>
</dbReference>
<reference evidence="8 9" key="1">
    <citation type="journal article" date="2015" name="Fungal Genet. Biol.">
        <title>Evolution of novel wood decay mechanisms in Agaricales revealed by the genome sequences of Fistulina hepatica and Cylindrobasidium torrendii.</title>
        <authorList>
            <person name="Floudas D."/>
            <person name="Held B.W."/>
            <person name="Riley R."/>
            <person name="Nagy L.G."/>
            <person name="Koehler G."/>
            <person name="Ransdell A.S."/>
            <person name="Younus H."/>
            <person name="Chow J."/>
            <person name="Chiniquy J."/>
            <person name="Lipzen A."/>
            <person name="Tritt A."/>
            <person name="Sun H."/>
            <person name="Haridas S."/>
            <person name="LaButti K."/>
            <person name="Ohm R.A."/>
            <person name="Kues U."/>
            <person name="Blanchette R.A."/>
            <person name="Grigoriev I.V."/>
            <person name="Minto R.E."/>
            <person name="Hibbett D.S."/>
        </authorList>
    </citation>
    <scope>NUCLEOTIDE SEQUENCE [LARGE SCALE GENOMIC DNA]</scope>
    <source>
        <strain evidence="8 9">FP15055 ss-10</strain>
    </source>
</reference>
<dbReference type="AlphaFoldDB" id="A0A0D7ATT0"/>
<evidence type="ECO:0000256" key="3">
    <source>
        <dbReference type="ARBA" id="ARBA00022670"/>
    </source>
</evidence>
<accession>A0A0D7ATT0</accession>
<feature type="compositionally biased region" description="Polar residues" evidence="7">
    <location>
        <begin position="1"/>
        <end position="14"/>
    </location>
</feature>